<dbReference type="AlphaFoldDB" id="A0A378X182"/>
<dbReference type="InterPro" id="IPR001128">
    <property type="entry name" value="Cyt_P450"/>
</dbReference>
<evidence type="ECO:0000256" key="4">
    <source>
        <dbReference type="RuleBase" id="RU000461"/>
    </source>
</evidence>
<dbReference type="GO" id="GO:0020037">
    <property type="term" value="F:heme binding"/>
    <property type="evidence" value="ECO:0007669"/>
    <property type="project" value="InterPro"/>
</dbReference>
<gene>
    <name evidence="6" type="ORF">NCTC13184_04936</name>
</gene>
<reference evidence="6 7" key="1">
    <citation type="submission" date="2018-06" db="EMBL/GenBank/DDBJ databases">
        <authorList>
            <consortium name="Pathogen Informatics"/>
            <person name="Doyle S."/>
        </authorList>
    </citation>
    <scope>NUCLEOTIDE SEQUENCE [LARGE SCALE GENOMIC DNA]</scope>
    <source>
        <strain evidence="6 7">NCTC13184</strain>
    </source>
</reference>
<dbReference type="InterPro" id="IPR002401">
    <property type="entry name" value="Cyt_P450_E_grp-I"/>
</dbReference>
<evidence type="ECO:0000313" key="6">
    <source>
        <dbReference type="EMBL" id="SUA46411.1"/>
    </source>
</evidence>
<comment type="cofactor">
    <cofactor evidence="1 3">
        <name>heme</name>
        <dbReference type="ChEBI" id="CHEBI:30413"/>
    </cofactor>
</comment>
<dbReference type="Proteomes" id="UP000255082">
    <property type="component" value="Unassembled WGS sequence"/>
</dbReference>
<keyword evidence="3 4" id="KW-0479">Metal-binding</keyword>
<dbReference type="PRINTS" id="PR00463">
    <property type="entry name" value="EP450I"/>
</dbReference>
<dbReference type="Pfam" id="PF00067">
    <property type="entry name" value="p450"/>
    <property type="match status" value="1"/>
</dbReference>
<dbReference type="PRINTS" id="PR00385">
    <property type="entry name" value="P450"/>
</dbReference>
<dbReference type="PANTHER" id="PTHR24305:SF166">
    <property type="entry name" value="CYTOCHROME P450 12A4, MITOCHONDRIAL-RELATED"/>
    <property type="match status" value="1"/>
</dbReference>
<dbReference type="GO" id="GO:0004497">
    <property type="term" value="F:monooxygenase activity"/>
    <property type="evidence" value="ECO:0007669"/>
    <property type="project" value="UniProtKB-KW"/>
</dbReference>
<keyword evidence="4" id="KW-0560">Oxidoreductase</keyword>
<dbReference type="InterPro" id="IPR017972">
    <property type="entry name" value="Cyt_P450_CS"/>
</dbReference>
<dbReference type="GO" id="GO:0016705">
    <property type="term" value="F:oxidoreductase activity, acting on paired donors, with incorporation or reduction of molecular oxygen"/>
    <property type="evidence" value="ECO:0007669"/>
    <property type="project" value="InterPro"/>
</dbReference>
<organism evidence="6 7">
    <name type="scientific">Nocardia africana</name>
    <dbReference type="NCBI Taxonomy" id="134964"/>
    <lineage>
        <taxon>Bacteria</taxon>
        <taxon>Bacillati</taxon>
        <taxon>Actinomycetota</taxon>
        <taxon>Actinomycetes</taxon>
        <taxon>Mycobacteriales</taxon>
        <taxon>Nocardiaceae</taxon>
        <taxon>Nocardia</taxon>
    </lineage>
</organism>
<dbReference type="Gene3D" id="1.10.630.10">
    <property type="entry name" value="Cytochrome P450"/>
    <property type="match status" value="1"/>
</dbReference>
<feature type="region of interest" description="Disordered" evidence="5">
    <location>
        <begin position="1"/>
        <end position="22"/>
    </location>
</feature>
<dbReference type="GO" id="GO:0005506">
    <property type="term" value="F:iron ion binding"/>
    <property type="evidence" value="ECO:0007669"/>
    <property type="project" value="InterPro"/>
</dbReference>
<dbReference type="SUPFAM" id="SSF48264">
    <property type="entry name" value="Cytochrome P450"/>
    <property type="match status" value="1"/>
</dbReference>
<dbReference type="PROSITE" id="PS00086">
    <property type="entry name" value="CYTOCHROME_P450"/>
    <property type="match status" value="1"/>
</dbReference>
<dbReference type="PANTHER" id="PTHR24305">
    <property type="entry name" value="CYTOCHROME P450"/>
    <property type="match status" value="1"/>
</dbReference>
<dbReference type="InterPro" id="IPR036396">
    <property type="entry name" value="Cyt_P450_sf"/>
</dbReference>
<dbReference type="OrthoDB" id="7376058at2"/>
<evidence type="ECO:0000256" key="2">
    <source>
        <dbReference type="ARBA" id="ARBA00010617"/>
    </source>
</evidence>
<accession>A0A378X182</accession>
<dbReference type="EMBL" id="UGRU01000001">
    <property type="protein sequence ID" value="SUA46411.1"/>
    <property type="molecule type" value="Genomic_DNA"/>
</dbReference>
<proteinExistence type="inferred from homology"/>
<feature type="binding site" description="axial binding residue" evidence="3">
    <location>
        <position position="407"/>
    </location>
    <ligand>
        <name>heme</name>
        <dbReference type="ChEBI" id="CHEBI:30413"/>
    </ligand>
    <ligandPart>
        <name>Fe</name>
        <dbReference type="ChEBI" id="CHEBI:18248"/>
    </ligandPart>
</feature>
<name>A0A378X182_9NOCA</name>
<comment type="similarity">
    <text evidence="2 4">Belongs to the cytochrome P450 family.</text>
</comment>
<evidence type="ECO:0000256" key="1">
    <source>
        <dbReference type="ARBA" id="ARBA00001971"/>
    </source>
</evidence>
<protein>
    <submittedName>
        <fullName evidence="6">Cytochrome P450(BM-3)</fullName>
    </submittedName>
</protein>
<dbReference type="InterPro" id="IPR050121">
    <property type="entry name" value="Cytochrome_P450_monoxygenase"/>
</dbReference>
<evidence type="ECO:0000256" key="5">
    <source>
        <dbReference type="SAM" id="MobiDB-lite"/>
    </source>
</evidence>
<dbReference type="RefSeq" id="WP_062962241.1">
    <property type="nucleotide sequence ID" value="NZ_JAJFOE010000001.1"/>
</dbReference>
<sequence length="459" mass="51879">MTTTAGHIESGPSPASAPLPPGPRGLAAIEAWRGFLRDPYLYPGEITKKYGDVVSLPIPGADIVLLGSLEHINHVAVANAANYKRSDWVAAEMKPVEHLHRFFAFDDTDWERGRKLMKPHLTKKSLLDLESLFDEAISEQLDRWEQYADTGETVDLQRRMKVLTVAVLFNALFSRRLTEARLQWIIDRLTDIMAATTVRTLMWSMPSAIPRAKERRGIRAQRELDLFLTDIIAERRANPTDRGDILNVLLGSTYEDGRPLEDEKLLAEMVGLVIGGFDTTSAALTWTFGQIATHRDVEEKLLYELGSADSEHFSPSESSNLAYARACFDEAQRLQGGLIINPKVAVDHDVIGGFHIRPGTTVVSSNISIHRDERYWDAPADYRPDRWLERAVRRDAYIPFGRGARLCLGMHMAYIEGTHTVAAAFSRYRFTVDRNHRLRPKYRMVVEMKDGLPVTIARR</sequence>
<keyword evidence="3 4" id="KW-0408">Iron</keyword>
<evidence type="ECO:0000313" key="7">
    <source>
        <dbReference type="Proteomes" id="UP000255082"/>
    </source>
</evidence>
<keyword evidence="4" id="KW-0503">Monooxygenase</keyword>
<evidence type="ECO:0000256" key="3">
    <source>
        <dbReference type="PIRSR" id="PIRSR602401-1"/>
    </source>
</evidence>
<keyword evidence="3 4" id="KW-0349">Heme</keyword>